<dbReference type="SUPFAM" id="SSF55729">
    <property type="entry name" value="Acyl-CoA N-acyltransferases (Nat)"/>
    <property type="match status" value="1"/>
</dbReference>
<keyword evidence="4 8" id="KW-0808">Transferase</keyword>
<dbReference type="PANTHER" id="PTHR36449">
    <property type="entry name" value="ACETYLTRANSFERASE-RELATED"/>
    <property type="match status" value="1"/>
</dbReference>
<keyword evidence="5" id="KW-0012">Acyltransferase</keyword>
<comment type="caution">
    <text evidence="8">The sequence shown here is derived from an EMBL/GenBank/DDBJ whole genome shotgun (WGS) entry which is preliminary data.</text>
</comment>
<sequence length="179" mass="19707">MPKALVVQVRRLESHDDRSHFCSGDIELDRFFQRFAGQNQFRHYVGSSYIAECVGQIAGFATVSSGEITAEQLASVVRKRLPDYPLPILRIARLAVDQRFQRQGIGKLLLKAMLELALQLRDQVGCIGVVVDVKPTAVAFYAQLGFAPLACVGGELGSRPEPLPMFLPIQVIAKSIVRG</sequence>
<protein>
    <submittedName>
        <fullName evidence="8">GNAT family N-acetyltransferase</fullName>
    </submittedName>
</protein>
<dbReference type="InterPro" id="IPR000182">
    <property type="entry name" value="GNAT_dom"/>
</dbReference>
<name>A0A1Y1QT51_9GAMM</name>
<dbReference type="GO" id="GO:0016747">
    <property type="term" value="F:acyltransferase activity, transferring groups other than amino-acyl groups"/>
    <property type="evidence" value="ECO:0007669"/>
    <property type="project" value="InterPro"/>
</dbReference>
<evidence type="ECO:0000256" key="3">
    <source>
        <dbReference type="ARBA" id="ARBA00022649"/>
    </source>
</evidence>
<evidence type="ECO:0000313" key="8">
    <source>
        <dbReference type="EMBL" id="OQX13235.1"/>
    </source>
</evidence>
<dbReference type="InterPro" id="IPR016181">
    <property type="entry name" value="Acyl_CoA_acyltransferase"/>
</dbReference>
<proteinExistence type="inferred from homology"/>
<keyword evidence="2" id="KW-0678">Repressor</keyword>
<evidence type="ECO:0000256" key="6">
    <source>
        <dbReference type="ARBA" id="ARBA00049880"/>
    </source>
</evidence>
<dbReference type="Gene3D" id="3.40.630.30">
    <property type="match status" value="1"/>
</dbReference>
<evidence type="ECO:0000256" key="2">
    <source>
        <dbReference type="ARBA" id="ARBA00022491"/>
    </source>
</evidence>
<evidence type="ECO:0000256" key="5">
    <source>
        <dbReference type="ARBA" id="ARBA00023315"/>
    </source>
</evidence>
<comment type="similarity">
    <text evidence="1">Belongs to the acetyltransferase family. GNAT subfamily.</text>
</comment>
<keyword evidence="3" id="KW-1277">Toxin-antitoxin system</keyword>
<gene>
    <name evidence="8" type="ORF">BWK73_12665</name>
</gene>
<evidence type="ECO:0000313" key="9">
    <source>
        <dbReference type="Proteomes" id="UP000192491"/>
    </source>
</evidence>
<feature type="domain" description="N-acetyltransferase" evidence="7">
    <location>
        <begin position="7"/>
        <end position="170"/>
    </location>
</feature>
<comment type="catalytic activity">
    <reaction evidence="6">
        <text>glycyl-tRNA(Gly) + acetyl-CoA = N-acetylglycyl-tRNA(Gly) + CoA + H(+)</text>
        <dbReference type="Rhea" id="RHEA:81867"/>
        <dbReference type="Rhea" id="RHEA-COMP:9683"/>
        <dbReference type="Rhea" id="RHEA-COMP:19766"/>
        <dbReference type="ChEBI" id="CHEBI:15378"/>
        <dbReference type="ChEBI" id="CHEBI:57287"/>
        <dbReference type="ChEBI" id="CHEBI:57288"/>
        <dbReference type="ChEBI" id="CHEBI:78522"/>
        <dbReference type="ChEBI" id="CHEBI:232036"/>
    </reaction>
</comment>
<dbReference type="AlphaFoldDB" id="A0A1Y1QT51"/>
<accession>A0A1Y1QT51</accession>
<dbReference type="PANTHER" id="PTHR36449:SF1">
    <property type="entry name" value="ACETYLTRANSFERASE"/>
    <property type="match status" value="1"/>
</dbReference>
<dbReference type="PROSITE" id="PS51186">
    <property type="entry name" value="GNAT"/>
    <property type="match status" value="1"/>
</dbReference>
<dbReference type="CDD" id="cd04301">
    <property type="entry name" value="NAT_SF"/>
    <property type="match status" value="1"/>
</dbReference>
<dbReference type="Pfam" id="PF13508">
    <property type="entry name" value="Acetyltransf_7"/>
    <property type="match status" value="1"/>
</dbReference>
<organism evidence="8 9">
    <name type="scientific">Thiothrix lacustris</name>
    <dbReference type="NCBI Taxonomy" id="525917"/>
    <lineage>
        <taxon>Bacteria</taxon>
        <taxon>Pseudomonadati</taxon>
        <taxon>Pseudomonadota</taxon>
        <taxon>Gammaproteobacteria</taxon>
        <taxon>Thiotrichales</taxon>
        <taxon>Thiotrichaceae</taxon>
        <taxon>Thiothrix</taxon>
    </lineage>
</organism>
<reference evidence="8 9" key="1">
    <citation type="submission" date="2017-01" db="EMBL/GenBank/DDBJ databases">
        <title>Novel large sulfur bacteria in the metagenomes of groundwater-fed chemosynthetic microbial mats in the Lake Huron basin.</title>
        <authorList>
            <person name="Sharrar A.M."/>
            <person name="Flood B.E."/>
            <person name="Bailey J.V."/>
            <person name="Jones D.S."/>
            <person name="Biddanda B."/>
            <person name="Ruberg S.A."/>
            <person name="Marcus D.N."/>
            <person name="Dick G.J."/>
        </authorList>
    </citation>
    <scope>NUCLEOTIDE SEQUENCE [LARGE SCALE GENOMIC DNA]</scope>
    <source>
        <strain evidence="8">A8</strain>
    </source>
</reference>
<evidence type="ECO:0000259" key="7">
    <source>
        <dbReference type="PROSITE" id="PS51186"/>
    </source>
</evidence>
<dbReference type="Proteomes" id="UP000192491">
    <property type="component" value="Unassembled WGS sequence"/>
</dbReference>
<evidence type="ECO:0000256" key="1">
    <source>
        <dbReference type="ARBA" id="ARBA00009342"/>
    </source>
</evidence>
<dbReference type="EMBL" id="MTEJ01000050">
    <property type="protein sequence ID" value="OQX13235.1"/>
    <property type="molecule type" value="Genomic_DNA"/>
</dbReference>
<evidence type="ECO:0000256" key="4">
    <source>
        <dbReference type="ARBA" id="ARBA00022679"/>
    </source>
</evidence>